<organism evidence="1">
    <name type="scientific">Brassica cretica</name>
    <name type="common">Mustard</name>
    <dbReference type="NCBI Taxonomy" id="69181"/>
    <lineage>
        <taxon>Eukaryota</taxon>
        <taxon>Viridiplantae</taxon>
        <taxon>Streptophyta</taxon>
        <taxon>Embryophyta</taxon>
        <taxon>Tracheophyta</taxon>
        <taxon>Spermatophyta</taxon>
        <taxon>Magnoliopsida</taxon>
        <taxon>eudicotyledons</taxon>
        <taxon>Gunneridae</taxon>
        <taxon>Pentapetalae</taxon>
        <taxon>rosids</taxon>
        <taxon>malvids</taxon>
        <taxon>Brassicales</taxon>
        <taxon>Brassicaceae</taxon>
        <taxon>Brassiceae</taxon>
        <taxon>Brassica</taxon>
    </lineage>
</organism>
<proteinExistence type="predicted"/>
<dbReference type="AlphaFoldDB" id="A0A8S9M861"/>
<reference evidence="1" key="1">
    <citation type="submission" date="2019-12" db="EMBL/GenBank/DDBJ databases">
        <title>Genome sequencing and annotation of Brassica cretica.</title>
        <authorList>
            <person name="Studholme D.J."/>
            <person name="Sarris P.F."/>
        </authorList>
    </citation>
    <scope>NUCLEOTIDE SEQUENCE</scope>
    <source>
        <strain evidence="1">PFS-102/07</strain>
        <tissue evidence="1">Leaf</tissue>
    </source>
</reference>
<gene>
    <name evidence="1" type="ORF">F2Q70_00012239</name>
</gene>
<comment type="caution">
    <text evidence="1">The sequence shown here is derived from an EMBL/GenBank/DDBJ whole genome shotgun (WGS) entry which is preliminary data.</text>
</comment>
<dbReference type="EMBL" id="QGKY02000089">
    <property type="protein sequence ID" value="KAF2616264.1"/>
    <property type="molecule type" value="Genomic_DNA"/>
</dbReference>
<evidence type="ECO:0000313" key="1">
    <source>
        <dbReference type="EMBL" id="KAF2616264.1"/>
    </source>
</evidence>
<protein>
    <submittedName>
        <fullName evidence="1">Uncharacterized protein</fullName>
    </submittedName>
</protein>
<name>A0A8S9M861_BRACR</name>
<accession>A0A8S9M861</accession>
<sequence>MVSEPGSNLVPASAYTSQVYPHHRSKPLKMSSRFCLFKKKVFEAMVVSPGRSSSLQSIKGVSQLCSKLKPSKKKALILFLNLETWSCEERWNLLCCGVKEEIMNTRRKC</sequence>